<dbReference type="InterPro" id="IPR031973">
    <property type="entry name" value="Deltameth_res_prag01"/>
</dbReference>
<feature type="transmembrane region" description="Helical" evidence="2">
    <location>
        <begin position="584"/>
        <end position="606"/>
    </location>
</feature>
<proteinExistence type="predicted"/>
<sequence length="655" mass="72800">MCNGKDLGRLSLEEVNPHLRGGRVENHLGKTTPSSPDRDSNFDLLVLGGLAQHDWRVSQLRHQGEYDDYDDNRHNVSYLVYTADLILTLYVSLIVGQQVKPVVFQKDVCNILKLVGVVRTEVAVLYLVDALSYLGIAVVVVVSVVTSILERLDIIYRHAKDEDVVVTHFLSHLHVSSVQRSDESDAHHELHVSCTGGFCTSGRDLFAQIGSRHDPLGQSYPVVLQEYDLKLVSHDRVIVDHTGHGTDQFDYLLGDIVARGSLEKKEAVDWPQYEHKVDGRNSVDRMAADDGQVGHVHSLIPLLFNQGHASQAVKVAGILLPHCLETGQRTQQLLLRGPHFSIRITKLLALKYVVIRVEDPGDVLGKVAIKNSLDVVSIIDLMDICVSRKKLFPNEPRPTCSPFLIFWAKIPYSYLMPYPYAASPNVAIESRKQAARRPRPPLPRPASSSSSSSSSISSPSCENKQVTRGSLSQVRLYHPPAHHKEPTMDELPVPQGSWKADYDAKQTGYNLQLLAGVTLFTITLVYDFFYIIVIVNTGRFWLWGSSGTNSSSPDLSKLLPQPRVSSPFLYPPCPSAHDPSISSVVFHSCMGASTIGVMLVSTLSIYQLLHGRINYRSDVSLNAIYQLLHGRINYKSDVSLNIVNMPTLARAHQHE</sequence>
<feature type="domain" description="Deltamethrin resistance protein prag01" evidence="3">
    <location>
        <begin position="489"/>
        <end position="526"/>
    </location>
</feature>
<keyword evidence="2" id="KW-0812">Transmembrane</keyword>
<protein>
    <recommendedName>
        <fullName evidence="3">Deltamethrin resistance protein prag01 domain-containing protein</fullName>
    </recommendedName>
</protein>
<evidence type="ECO:0000256" key="2">
    <source>
        <dbReference type="SAM" id="Phobius"/>
    </source>
</evidence>
<feature type="compositionally biased region" description="Low complexity" evidence="1">
    <location>
        <begin position="445"/>
        <end position="460"/>
    </location>
</feature>
<dbReference type="AlphaFoldDB" id="A0A7R9K561"/>
<name>A0A7R9K561_TIMGE</name>
<feature type="transmembrane region" description="Helical" evidence="2">
    <location>
        <begin position="513"/>
        <end position="535"/>
    </location>
</feature>
<evidence type="ECO:0000313" key="4">
    <source>
        <dbReference type="EMBL" id="CAD7604820.1"/>
    </source>
</evidence>
<dbReference type="EMBL" id="OE844139">
    <property type="protein sequence ID" value="CAD7604820.1"/>
    <property type="molecule type" value="Genomic_DNA"/>
</dbReference>
<organism evidence="4">
    <name type="scientific">Timema genevievae</name>
    <name type="common">Walking stick</name>
    <dbReference type="NCBI Taxonomy" id="629358"/>
    <lineage>
        <taxon>Eukaryota</taxon>
        <taxon>Metazoa</taxon>
        <taxon>Ecdysozoa</taxon>
        <taxon>Arthropoda</taxon>
        <taxon>Hexapoda</taxon>
        <taxon>Insecta</taxon>
        <taxon>Pterygota</taxon>
        <taxon>Neoptera</taxon>
        <taxon>Polyneoptera</taxon>
        <taxon>Phasmatodea</taxon>
        <taxon>Timematodea</taxon>
        <taxon>Timematoidea</taxon>
        <taxon>Timematidae</taxon>
        <taxon>Timema</taxon>
    </lineage>
</organism>
<feature type="transmembrane region" description="Helical" evidence="2">
    <location>
        <begin position="78"/>
        <end position="96"/>
    </location>
</feature>
<accession>A0A7R9K561</accession>
<evidence type="ECO:0000256" key="1">
    <source>
        <dbReference type="SAM" id="MobiDB-lite"/>
    </source>
</evidence>
<feature type="transmembrane region" description="Helical" evidence="2">
    <location>
        <begin position="130"/>
        <end position="149"/>
    </location>
</feature>
<keyword evidence="2" id="KW-1133">Transmembrane helix</keyword>
<dbReference type="Pfam" id="PF16020">
    <property type="entry name" value="Deltameth_res"/>
    <property type="match status" value="1"/>
</dbReference>
<keyword evidence="2" id="KW-0472">Membrane</keyword>
<gene>
    <name evidence="4" type="ORF">TGEB3V08_LOCUS9276</name>
</gene>
<feature type="region of interest" description="Disordered" evidence="1">
    <location>
        <begin position="431"/>
        <end position="463"/>
    </location>
</feature>
<evidence type="ECO:0000259" key="3">
    <source>
        <dbReference type="Pfam" id="PF16020"/>
    </source>
</evidence>
<reference evidence="4" key="1">
    <citation type="submission" date="2020-11" db="EMBL/GenBank/DDBJ databases">
        <authorList>
            <person name="Tran Van P."/>
        </authorList>
    </citation>
    <scope>NUCLEOTIDE SEQUENCE</scope>
</reference>